<dbReference type="OrthoDB" id="8590323at2"/>
<evidence type="ECO:0000256" key="1">
    <source>
        <dbReference type="ARBA" id="ARBA00004761"/>
    </source>
</evidence>
<dbReference type="Proteomes" id="UP000078356">
    <property type="component" value="Unassembled WGS sequence"/>
</dbReference>
<dbReference type="InterPro" id="IPR013785">
    <property type="entry name" value="Aldolase_TIM"/>
</dbReference>
<name>A0A178L5Y5_9PSED</name>
<dbReference type="InterPro" id="IPR000887">
    <property type="entry name" value="Aldlse_KDPG_KHG"/>
</dbReference>
<dbReference type="EMBL" id="LWCR01000056">
    <property type="protein sequence ID" value="OAN24930.1"/>
    <property type="molecule type" value="Genomic_DNA"/>
</dbReference>
<evidence type="ECO:0000313" key="6">
    <source>
        <dbReference type="EMBL" id="OAN24930.1"/>
    </source>
</evidence>
<dbReference type="NCBIfam" id="NF006600">
    <property type="entry name" value="PRK09140.1"/>
    <property type="match status" value="1"/>
</dbReference>
<gene>
    <name evidence="6" type="ORF">A4V15_07700</name>
</gene>
<dbReference type="Gene3D" id="3.20.20.70">
    <property type="entry name" value="Aldolase class I"/>
    <property type="match status" value="1"/>
</dbReference>
<reference evidence="6 7" key="1">
    <citation type="submission" date="2016-04" db="EMBL/GenBank/DDBJ databases">
        <title>Draft Genome Sequences of Staphylococcus capitis Strain H36, S. capitis Strain H65, S. cohnii Strain H62, S. hominis Strain H69, Mycobacterium iranicum Strain H39, Plantibacter sp. Strain H53, Pseudomonas oryzihabitans Strain H72, and Microbacterium sp. Strain H83, isolated from residential settings.</title>
        <authorList>
            <person name="Lymperopoulou D."/>
            <person name="Adams R.I."/>
            <person name="Lindow S."/>
            <person name="Coil D.A."/>
            <person name="Jospin G."/>
            <person name="Eisen J.A."/>
        </authorList>
    </citation>
    <scope>NUCLEOTIDE SEQUENCE [LARGE SCALE GENOMIC DNA]</scope>
    <source>
        <strain evidence="6 7">H72</strain>
    </source>
</reference>
<dbReference type="GO" id="GO:0016829">
    <property type="term" value="F:lyase activity"/>
    <property type="evidence" value="ECO:0007669"/>
    <property type="project" value="UniProtKB-KW"/>
</dbReference>
<comment type="subunit">
    <text evidence="3">Homotrimer.</text>
</comment>
<dbReference type="Pfam" id="PF01081">
    <property type="entry name" value="Aldolase"/>
    <property type="match status" value="1"/>
</dbReference>
<evidence type="ECO:0000256" key="5">
    <source>
        <dbReference type="ARBA" id="ARBA00023277"/>
    </source>
</evidence>
<evidence type="ECO:0000256" key="3">
    <source>
        <dbReference type="ARBA" id="ARBA00011233"/>
    </source>
</evidence>
<keyword evidence="4" id="KW-0456">Lyase</keyword>
<dbReference type="CDD" id="cd00452">
    <property type="entry name" value="KDPG_aldolase"/>
    <property type="match status" value="1"/>
</dbReference>
<organism evidence="6 7">
    <name type="scientific">Pseudomonas oryzihabitans</name>
    <dbReference type="NCBI Taxonomy" id="47885"/>
    <lineage>
        <taxon>Bacteria</taxon>
        <taxon>Pseudomonadati</taxon>
        <taxon>Pseudomonadota</taxon>
        <taxon>Gammaproteobacteria</taxon>
        <taxon>Pseudomonadales</taxon>
        <taxon>Pseudomonadaceae</taxon>
        <taxon>Pseudomonas</taxon>
    </lineage>
</organism>
<evidence type="ECO:0000313" key="7">
    <source>
        <dbReference type="Proteomes" id="UP000078356"/>
    </source>
</evidence>
<dbReference type="PROSITE" id="PS00160">
    <property type="entry name" value="ALDOLASE_KDPG_KHG_2"/>
    <property type="match status" value="1"/>
</dbReference>
<comment type="caution">
    <text evidence="6">The sequence shown here is derived from an EMBL/GenBank/DDBJ whole genome shotgun (WGS) entry which is preliminary data.</text>
</comment>
<proteinExistence type="inferred from homology"/>
<accession>A0A178L5Y5</accession>
<comment type="similarity">
    <text evidence="2">Belongs to the KHG/KDPG aldolase family.</text>
</comment>
<dbReference type="InterPro" id="IPR031338">
    <property type="entry name" value="KDPG/KHG_AS_2"/>
</dbReference>
<keyword evidence="5" id="KW-0119">Carbohydrate metabolism</keyword>
<evidence type="ECO:0000256" key="2">
    <source>
        <dbReference type="ARBA" id="ARBA00006906"/>
    </source>
</evidence>
<dbReference type="PANTHER" id="PTHR30246">
    <property type="entry name" value="2-KETO-3-DEOXY-6-PHOSPHOGLUCONATE ALDOLASE"/>
    <property type="match status" value="1"/>
</dbReference>
<dbReference type="PANTHER" id="PTHR30246:SF1">
    <property type="entry name" value="2-DEHYDRO-3-DEOXY-6-PHOSPHOGALACTONATE ALDOLASE-RELATED"/>
    <property type="match status" value="1"/>
</dbReference>
<evidence type="ECO:0000256" key="4">
    <source>
        <dbReference type="ARBA" id="ARBA00023239"/>
    </source>
</evidence>
<dbReference type="RefSeq" id="WP_064309177.1">
    <property type="nucleotide sequence ID" value="NZ_LWCR01000056.1"/>
</dbReference>
<dbReference type="SUPFAM" id="SSF51569">
    <property type="entry name" value="Aldolase"/>
    <property type="match status" value="1"/>
</dbReference>
<sequence>MLDTYLKDLPLIAILRGVTPDEIVPVGRALYDAGFRVIEIPLNSPQPFESIRRLTAELDESCLIGAGTVLTEAQVAEVDAAGGRLIVSPNANLAVIRASKAAGLVSAPGVATPSEGFAALDAGADSLKLFPAEQLGPAVVKAWRAVFPKELALLPVGGITPDNMGPYVAAGANGFGLGSALYKPGLTAAQVSANAQAFAAGWRAVKNA</sequence>
<comment type="pathway">
    <text evidence="1">Carbohydrate acid metabolism.</text>
</comment>
<dbReference type="AlphaFoldDB" id="A0A178L5Y5"/>
<protein>
    <submittedName>
        <fullName evidence="6">2-dehydro-3-deoxy-6-phosphogalactonate aldolase</fullName>
    </submittedName>
</protein>